<feature type="coiled-coil region" evidence="1">
    <location>
        <begin position="101"/>
        <end position="128"/>
    </location>
</feature>
<evidence type="ECO:0000256" key="1">
    <source>
        <dbReference type="SAM" id="Coils"/>
    </source>
</evidence>
<protein>
    <submittedName>
        <fullName evidence="2">Uncharacterized protein</fullName>
    </submittedName>
</protein>
<keyword evidence="1" id="KW-0175">Coiled coil</keyword>
<proteinExistence type="predicted"/>
<sequence>MSIRSKPLIYSGFIHSLENQSDKSKFSKRYSRFKKRCHCRSLQQVVKVSHQYLSKERDVEDLQRVLGGLRMIKQEYPECSFLKKVMVLFNRRYRVSREKALISLDGTIQAYEQKIRALEDLKGEDAENSGLEAKLEGNHFGNVVFRKGFTEAASAAVKRMAETGKLPPDEHIMLWKKELNALVKKFGSKEVDQDDLYKAVLLAGKEHVPRLIRQMDRIRREEPGFLFPDISRGVLNKQSEFFQHLAKAVTDLTEGKIDLSKPVYSKPVDVAEEVDLRSGHIKQEGSGAKKIVQQMWKDHRHQSSQIALNNLTIELLALFKEKKVPLPELATENNIERLAEIFVRALAKDEGDFFSAFAMLLEKSLRESELDDLNSQSQQVVESLIRAMQKYGKIDLSQVKNTRRSQALEMIQARIKIGFSRACNETEGIKQNFREEFLEAVDYWKSREGFSDFSDRLLEASKKGGNAIRDRIVEYIDDNTPDTDDSTLISALLYQLCNDDQHRFSQFVLNMMLIREQNPGLSHPFLDSLYQGIGFVGGVDLRNVSTIDEILILNNKREGISRDSDAEIFVGNLSLFKEKNGRLAKMDPQSPQEGVEKVDIEDAEKLQKLFNHSEFKSDVEALLNEYLENDQLSSTENNRRRFIEKLIPITKKYLPVMLSGEAAVASGDNSLPFIQALLAVSPSLGGQTLSKIAHEDQKVMGDVKSPFDYHFLTIFAMRDYFKSSSDSS</sequence>
<organism evidence="2">
    <name type="scientific">Waddlia chondrophila 2032/99</name>
    <dbReference type="NCBI Taxonomy" id="765953"/>
    <lineage>
        <taxon>Bacteria</taxon>
        <taxon>Pseudomonadati</taxon>
        <taxon>Chlamydiota</taxon>
        <taxon>Chlamydiia</taxon>
        <taxon>Parachlamydiales</taxon>
        <taxon>Waddliaceae</taxon>
        <taxon>Waddlia</taxon>
    </lineage>
</organism>
<dbReference type="EMBL" id="FR872633">
    <property type="protein sequence ID" value="CCB90650.1"/>
    <property type="molecule type" value="Genomic_DNA"/>
</dbReference>
<accession>F8LAY8</accession>
<gene>
    <name evidence="2" type="ORF">WCH_AF03680</name>
</gene>
<dbReference type="AlphaFoldDB" id="F8LAY8"/>
<name>F8LAY8_9BACT</name>
<reference evidence="2" key="1">
    <citation type="submission" date="2011-05" db="EMBL/GenBank/DDBJ databases">
        <title>Unity in variety -- the pan-genome of the Chlamydiae.</title>
        <authorList>
            <person name="Collingro A."/>
            <person name="Tischler P."/>
            <person name="Weinmaier T."/>
            <person name="Penz T."/>
            <person name="Heinz E."/>
            <person name="Brunham R.C."/>
            <person name="Read T.D."/>
            <person name="Bavoil P.M."/>
            <person name="Sachse K."/>
            <person name="Kahane S."/>
            <person name="Friedman M.G."/>
            <person name="Rattei T."/>
            <person name="Myers G.S.A."/>
            <person name="Horn M."/>
        </authorList>
    </citation>
    <scope>NUCLEOTIDE SEQUENCE</scope>
    <source>
        <strain evidence="2">2032/99</strain>
    </source>
</reference>
<evidence type="ECO:0000313" key="2">
    <source>
        <dbReference type="EMBL" id="CCB90650.1"/>
    </source>
</evidence>